<dbReference type="Pfam" id="PF05139">
    <property type="entry name" value="Erythro_esteras"/>
    <property type="match status" value="1"/>
</dbReference>
<protein>
    <submittedName>
        <fullName evidence="1">Erythromycin esterase</fullName>
    </submittedName>
</protein>
<accession>A0A1G9DGX1</accession>
<dbReference type="InterPro" id="IPR016273">
    <property type="entry name" value="Emycin_Estase_proteobac"/>
</dbReference>
<dbReference type="PANTHER" id="PTHR31299">
    <property type="entry name" value="ESTERASE, PUTATIVE (AFU_ORTHOLOGUE AFUA_1G05850)-RELATED"/>
    <property type="match status" value="1"/>
</dbReference>
<dbReference type="GO" id="GO:0046677">
    <property type="term" value="P:response to antibiotic"/>
    <property type="evidence" value="ECO:0007669"/>
    <property type="project" value="InterPro"/>
</dbReference>
<name>A0A1G9DGX1_ACTMZ</name>
<dbReference type="OrthoDB" id="9810066at2"/>
<dbReference type="CDD" id="cd14728">
    <property type="entry name" value="Ere-like"/>
    <property type="match status" value="1"/>
</dbReference>
<dbReference type="Proteomes" id="UP000199213">
    <property type="component" value="Unassembled WGS sequence"/>
</dbReference>
<dbReference type="RefSeq" id="WP_092629872.1">
    <property type="nucleotide sequence ID" value="NZ_FNFM01000010.1"/>
</dbReference>
<dbReference type="InterPro" id="IPR052036">
    <property type="entry name" value="Hydrolase/PRTase-associated"/>
</dbReference>
<dbReference type="InterPro" id="IPR007815">
    <property type="entry name" value="Emycin_Estase"/>
</dbReference>
<dbReference type="Gene3D" id="1.20.1440.30">
    <property type="entry name" value="Biosynthetic Protein domain"/>
    <property type="match status" value="1"/>
</dbReference>
<dbReference type="Gene3D" id="3.40.1660.10">
    <property type="entry name" value="EreA-like (biosynthetic domain)"/>
    <property type="match status" value="1"/>
</dbReference>
<proteinExistence type="predicted"/>
<evidence type="ECO:0000313" key="2">
    <source>
        <dbReference type="Proteomes" id="UP000199213"/>
    </source>
</evidence>
<dbReference type="Gene3D" id="3.30.1870.10">
    <property type="entry name" value="EreA-like, domain 2"/>
    <property type="match status" value="1"/>
</dbReference>
<dbReference type="PANTHER" id="PTHR31299:SF0">
    <property type="entry name" value="ESTERASE, PUTATIVE (AFU_ORTHOLOGUE AFUA_1G05850)-RELATED"/>
    <property type="match status" value="1"/>
</dbReference>
<organism evidence="1 2">
    <name type="scientific">Actinopolyspora mzabensis</name>
    <dbReference type="NCBI Taxonomy" id="995066"/>
    <lineage>
        <taxon>Bacteria</taxon>
        <taxon>Bacillati</taxon>
        <taxon>Actinomycetota</taxon>
        <taxon>Actinomycetes</taxon>
        <taxon>Actinopolysporales</taxon>
        <taxon>Actinopolysporaceae</taxon>
        <taxon>Actinopolyspora</taxon>
    </lineage>
</organism>
<keyword evidence="2" id="KW-1185">Reference proteome</keyword>
<dbReference type="AlphaFoldDB" id="A0A1G9DGX1"/>
<gene>
    <name evidence="1" type="ORF">SAMN04487820_11083</name>
</gene>
<dbReference type="EMBL" id="FNFM01000010">
    <property type="protein sequence ID" value="SDK63034.1"/>
    <property type="molecule type" value="Genomic_DNA"/>
</dbReference>
<sequence>MTTDHVSVSSTPNTDWFREHTSRLSGSDVDAPLDDLEPLRDVIGDARVVAVGEGAHFVGEFTSTRQRVLRFLAERCGFTVLGFEFGFGEGIALDNWLRGEGDDAELGAVGGTTNAGVNPRMVRWLRRHNRTSSHPLRFVGIDTPMAGGRLRPDLEPLAEYLREVDPEVVGLIDRALGIADRFTGGSVAVAAPGWARLEAADQDALTASLARLSLRFRSMEPLYVSRGGRSAYDAALRHLEAALHTDYMFGAMRDVFTGQGLEGDASVRDHHMAESVRWHLDNADPDTRIVLAAHNNHIQKTPVYFDGELAALPMGYYLDRVLGENYRALAQTHTAEHVAEMHPDERAESGLTVAEEPLDAPEPGSVEAAVIDAGYGDDISLTNLREAPVGRLDRIRTQSATQLTPVVEAFDGVLTVPTTTTYYTTGLREE</sequence>
<dbReference type="SUPFAM" id="SSF159501">
    <property type="entry name" value="EreA/ChaN-like"/>
    <property type="match status" value="1"/>
</dbReference>
<dbReference type="PIRSF" id="PIRSF000880">
    <property type="entry name" value="Eryth_est"/>
    <property type="match status" value="1"/>
</dbReference>
<reference evidence="2" key="1">
    <citation type="submission" date="2016-10" db="EMBL/GenBank/DDBJ databases">
        <authorList>
            <person name="Varghese N."/>
            <person name="Submissions S."/>
        </authorList>
    </citation>
    <scope>NUCLEOTIDE SEQUENCE [LARGE SCALE GENOMIC DNA]</scope>
    <source>
        <strain evidence="2">DSM 45460</strain>
    </source>
</reference>
<evidence type="ECO:0000313" key="1">
    <source>
        <dbReference type="EMBL" id="SDK63034.1"/>
    </source>
</evidence>